<reference evidence="2 3" key="1">
    <citation type="submission" date="2022-01" db="EMBL/GenBank/DDBJ databases">
        <title>Labilibaculum sp. nov, a marine bacterium isolated from Antarctica.</title>
        <authorList>
            <person name="Dai W."/>
        </authorList>
    </citation>
    <scope>NUCLEOTIDE SEQUENCE [LARGE SCALE GENOMIC DNA]</scope>
    <source>
        <strain evidence="2 3">DW002</strain>
    </source>
</reference>
<gene>
    <name evidence="2" type="ORF">L3049_04975</name>
</gene>
<evidence type="ECO:0000313" key="2">
    <source>
        <dbReference type="EMBL" id="MDE5417355.1"/>
    </source>
</evidence>
<organism evidence="2 3">
    <name type="scientific">Paralabilibaculum antarcticum</name>
    <dbReference type="NCBI Taxonomy" id="2912572"/>
    <lineage>
        <taxon>Bacteria</taxon>
        <taxon>Pseudomonadati</taxon>
        <taxon>Bacteroidota</taxon>
        <taxon>Bacteroidia</taxon>
        <taxon>Marinilabiliales</taxon>
        <taxon>Marinifilaceae</taxon>
        <taxon>Paralabilibaculum</taxon>
    </lineage>
</organism>
<comment type="caution">
    <text evidence="2">The sequence shown here is derived from an EMBL/GenBank/DDBJ whole genome shotgun (WGS) entry which is preliminary data.</text>
</comment>
<keyword evidence="1" id="KW-0732">Signal</keyword>
<name>A0ABT5VPJ1_9BACT</name>
<accession>A0ABT5VPJ1</accession>
<evidence type="ECO:0000256" key="1">
    <source>
        <dbReference type="SAM" id="SignalP"/>
    </source>
</evidence>
<evidence type="ECO:0000313" key="3">
    <source>
        <dbReference type="Proteomes" id="UP001528920"/>
    </source>
</evidence>
<feature type="chain" id="PRO_5046782965" evidence="1">
    <location>
        <begin position="20"/>
        <end position="269"/>
    </location>
</feature>
<proteinExistence type="predicted"/>
<keyword evidence="3" id="KW-1185">Reference proteome</keyword>
<dbReference type="RefSeq" id="WP_275108694.1">
    <property type="nucleotide sequence ID" value="NZ_JAKJSC010000001.1"/>
</dbReference>
<protein>
    <submittedName>
        <fullName evidence="2">Uncharacterized protein</fullName>
    </submittedName>
</protein>
<sequence length="269" mass="31179">MRKFLLVVFVFFSGLNAFAQVDLGVKEKELASNFELLLKADTDSLKLSICGDIEDQFLELLSNEESFVYPFSGLANMGKLTSPDELLRIFNWNCVLSDGTYRYFGILQIKEKKAIRVEKLVDSTADTDMMKQYSISNWGGALYYQIIPIKQKGSRSYFLLGWDGNNYQTSKKIIEILNIDKEGKLSFGSPVILWRGKVLNRVVFEYAKQARMTIQYEEKAKRFVFDHLAPSKPIYQNQFEYYGPDFSYDALEYRKGKWVLVENVDVRNK</sequence>
<feature type="signal peptide" evidence="1">
    <location>
        <begin position="1"/>
        <end position="19"/>
    </location>
</feature>
<dbReference type="EMBL" id="JAKJSC010000001">
    <property type="protein sequence ID" value="MDE5417355.1"/>
    <property type="molecule type" value="Genomic_DNA"/>
</dbReference>
<dbReference type="Proteomes" id="UP001528920">
    <property type="component" value="Unassembled WGS sequence"/>
</dbReference>